<evidence type="ECO:0000259" key="3">
    <source>
        <dbReference type="SMART" id="SM00014"/>
    </source>
</evidence>
<proteinExistence type="inferred from homology"/>
<dbReference type="GO" id="GO:0003993">
    <property type="term" value="F:acid phosphatase activity"/>
    <property type="evidence" value="ECO:0007669"/>
    <property type="project" value="UniProtKB-EC"/>
</dbReference>
<feature type="domain" description="Phosphatidic acid phosphatase type 2/haloperoxidase" evidence="3">
    <location>
        <begin position="108"/>
        <end position="219"/>
    </location>
</feature>
<dbReference type="Pfam" id="PF01569">
    <property type="entry name" value="PAP2"/>
    <property type="match status" value="1"/>
</dbReference>
<dbReference type="CDD" id="cd03397">
    <property type="entry name" value="PAP2_acid_phosphatase"/>
    <property type="match status" value="1"/>
</dbReference>
<organism evidence="4 5">
    <name type="scientific">Caulobacter vibrioides OR37</name>
    <dbReference type="NCBI Taxonomy" id="1292034"/>
    <lineage>
        <taxon>Bacteria</taxon>
        <taxon>Pseudomonadati</taxon>
        <taxon>Pseudomonadota</taxon>
        <taxon>Alphaproteobacteria</taxon>
        <taxon>Caulobacterales</taxon>
        <taxon>Caulobacteraceae</taxon>
        <taxon>Caulobacter</taxon>
    </lineage>
</organism>
<dbReference type="PIRSF" id="PIRSF000897">
    <property type="entry name" value="Acid_Ptase_ClsA"/>
    <property type="match status" value="1"/>
</dbReference>
<dbReference type="RefSeq" id="WP_004619171.1">
    <property type="nucleotide sequence ID" value="NZ_APMP01000010.1"/>
</dbReference>
<dbReference type="AlphaFoldDB" id="R0EJ05"/>
<dbReference type="InterPro" id="IPR001011">
    <property type="entry name" value="Acid_Pase_classA_bac"/>
</dbReference>
<dbReference type="EC" id="3.1.3.2" evidence="1"/>
<dbReference type="SMART" id="SM00014">
    <property type="entry name" value="acidPPc"/>
    <property type="match status" value="1"/>
</dbReference>
<keyword evidence="5" id="KW-1185">Reference proteome</keyword>
<evidence type="ECO:0000256" key="1">
    <source>
        <dbReference type="PIRNR" id="PIRNR000897"/>
    </source>
</evidence>
<dbReference type="OrthoDB" id="9805301at2"/>
<dbReference type="GO" id="GO:0030288">
    <property type="term" value="C:outer membrane-bounded periplasmic space"/>
    <property type="evidence" value="ECO:0007669"/>
    <property type="project" value="InterPro"/>
</dbReference>
<dbReference type="Proteomes" id="UP000013063">
    <property type="component" value="Unassembled WGS sequence"/>
</dbReference>
<dbReference type="PATRIC" id="fig|1292034.3.peg.2009"/>
<name>R0EJ05_CAUVI</name>
<comment type="similarity">
    <text evidence="1">Belongs to the class A bacterial acid phosphatase family.</text>
</comment>
<sequence length="262" mass="27184" precursor="true">MRAVPLAVAATLLLSGSALAAPDPAPAGAPKGYLPAGTLDTLKVLPPAPPPGSPQAEADRKIFLATRALKDSPRWALAVNDVDEKAILADFQCALGFTPSMSATPRMVGLLMRLRFDVGAAVNGPKDFYKRPRPYLVDEGPICVDKSEGLAKSPDYPSGHATWGYSVGLALAQADPEHATEILARARAFGESRVVCGVHNMSSVSAGQLNASALMAAVSGTPLFQTDIAAIREEIARNRKAGPAPDAAKCAAEAALIAKPLL</sequence>
<feature type="signal peptide" evidence="2">
    <location>
        <begin position="1"/>
        <end position="20"/>
    </location>
</feature>
<feature type="chain" id="PRO_5004339886" description="Acid phosphatase" evidence="2">
    <location>
        <begin position="21"/>
        <end position="262"/>
    </location>
</feature>
<comment type="catalytic activity">
    <reaction evidence="1">
        <text>a phosphate monoester + H2O = an alcohol + phosphate</text>
        <dbReference type="Rhea" id="RHEA:15017"/>
        <dbReference type="ChEBI" id="CHEBI:15377"/>
        <dbReference type="ChEBI" id="CHEBI:30879"/>
        <dbReference type="ChEBI" id="CHEBI:43474"/>
        <dbReference type="ChEBI" id="CHEBI:67140"/>
        <dbReference type="EC" id="3.1.3.2"/>
    </reaction>
</comment>
<dbReference type="InterPro" id="IPR036938">
    <property type="entry name" value="PAP2/HPO_sf"/>
</dbReference>
<dbReference type="eggNOG" id="COG0671">
    <property type="taxonomic scope" value="Bacteria"/>
</dbReference>
<accession>R0EJ05</accession>
<evidence type="ECO:0000256" key="2">
    <source>
        <dbReference type="SAM" id="SignalP"/>
    </source>
</evidence>
<gene>
    <name evidence="4" type="ORF">OR37_02023</name>
</gene>
<keyword evidence="1" id="KW-0378">Hydrolase</keyword>
<dbReference type="SUPFAM" id="SSF48317">
    <property type="entry name" value="Acid phosphatase/Vanadium-dependent haloperoxidase"/>
    <property type="match status" value="1"/>
</dbReference>
<dbReference type="EMBL" id="APMP01000010">
    <property type="protein sequence ID" value="ENZ81979.1"/>
    <property type="molecule type" value="Genomic_DNA"/>
</dbReference>
<dbReference type="Gene3D" id="1.20.144.10">
    <property type="entry name" value="Phosphatidic acid phosphatase type 2/haloperoxidase"/>
    <property type="match status" value="1"/>
</dbReference>
<reference evidence="4 5" key="1">
    <citation type="journal article" date="2013" name="Genome Announc.">
        <title>Draft Genome Sequence for Caulobacter sp. Strain OR37, a Bacterium Tolerant to Heavy Metals.</title>
        <authorList>
            <person name="Utturkar S.M."/>
            <person name="Bollmann A."/>
            <person name="Brzoska R.M."/>
            <person name="Klingeman D.M."/>
            <person name="Epstein S.E."/>
            <person name="Palumbo A.V."/>
            <person name="Brown S.D."/>
        </authorList>
    </citation>
    <scope>NUCLEOTIDE SEQUENCE [LARGE SCALE GENOMIC DNA]</scope>
    <source>
        <strain evidence="4 5">OR37</strain>
    </source>
</reference>
<dbReference type="InterPro" id="IPR000326">
    <property type="entry name" value="PAP2/HPO"/>
</dbReference>
<dbReference type="STRING" id="1292034.OR37_02023"/>
<keyword evidence="2" id="KW-0732">Signal</keyword>
<evidence type="ECO:0000313" key="5">
    <source>
        <dbReference type="Proteomes" id="UP000013063"/>
    </source>
</evidence>
<comment type="caution">
    <text evidence="4">The sequence shown here is derived from an EMBL/GenBank/DDBJ whole genome shotgun (WGS) entry which is preliminary data.</text>
</comment>
<evidence type="ECO:0000313" key="4">
    <source>
        <dbReference type="EMBL" id="ENZ81979.1"/>
    </source>
</evidence>
<dbReference type="PRINTS" id="PR00483">
    <property type="entry name" value="BACPHPHTASE"/>
</dbReference>
<protein>
    <recommendedName>
        <fullName evidence="1">Acid phosphatase</fullName>
        <ecNumber evidence="1">3.1.3.2</ecNumber>
    </recommendedName>
</protein>